<protein>
    <submittedName>
        <fullName evidence="1">Uncharacterized protein</fullName>
    </submittedName>
</protein>
<dbReference type="EMBL" id="GGEC01040957">
    <property type="protein sequence ID" value="MBX21441.1"/>
    <property type="molecule type" value="Transcribed_RNA"/>
</dbReference>
<name>A0A2P2LU08_RHIMU</name>
<evidence type="ECO:0000313" key="1">
    <source>
        <dbReference type="EMBL" id="MBX21441.1"/>
    </source>
</evidence>
<reference evidence="1" key="1">
    <citation type="submission" date="2018-02" db="EMBL/GenBank/DDBJ databases">
        <title>Rhizophora mucronata_Transcriptome.</title>
        <authorList>
            <person name="Meera S.P."/>
            <person name="Sreeshan A."/>
            <person name="Augustine A."/>
        </authorList>
    </citation>
    <scope>NUCLEOTIDE SEQUENCE</scope>
    <source>
        <tissue evidence="1">Leaf</tissue>
    </source>
</reference>
<organism evidence="1">
    <name type="scientific">Rhizophora mucronata</name>
    <name type="common">Asiatic mangrove</name>
    <dbReference type="NCBI Taxonomy" id="61149"/>
    <lineage>
        <taxon>Eukaryota</taxon>
        <taxon>Viridiplantae</taxon>
        <taxon>Streptophyta</taxon>
        <taxon>Embryophyta</taxon>
        <taxon>Tracheophyta</taxon>
        <taxon>Spermatophyta</taxon>
        <taxon>Magnoliopsida</taxon>
        <taxon>eudicotyledons</taxon>
        <taxon>Gunneridae</taxon>
        <taxon>Pentapetalae</taxon>
        <taxon>rosids</taxon>
        <taxon>fabids</taxon>
        <taxon>Malpighiales</taxon>
        <taxon>Rhizophoraceae</taxon>
        <taxon>Rhizophora</taxon>
    </lineage>
</organism>
<dbReference type="AlphaFoldDB" id="A0A2P2LU08"/>
<proteinExistence type="predicted"/>
<accession>A0A2P2LU08</accession>
<dbReference type="EMBL" id="GGEC01040960">
    <property type="protein sequence ID" value="MBX21444.1"/>
    <property type="molecule type" value="Transcribed_RNA"/>
</dbReference>
<sequence length="112" mass="13268">MEHQFRKRLRCFGTGCSKEYLPLYKEYLIKLCSLKSNVILHNPWVWLLSSLMYHYMALLYVAQELIWVNPPISKEHLAILLVWLVFNPQNPQCSLPALLTHVQEIRVSFPQK</sequence>